<organism evidence="1 2">
    <name type="scientific">Adineta steineri</name>
    <dbReference type="NCBI Taxonomy" id="433720"/>
    <lineage>
        <taxon>Eukaryota</taxon>
        <taxon>Metazoa</taxon>
        <taxon>Spiralia</taxon>
        <taxon>Gnathifera</taxon>
        <taxon>Rotifera</taxon>
        <taxon>Eurotatoria</taxon>
        <taxon>Bdelloidea</taxon>
        <taxon>Adinetida</taxon>
        <taxon>Adinetidae</taxon>
        <taxon>Adineta</taxon>
    </lineage>
</organism>
<protein>
    <submittedName>
        <fullName evidence="1">Uncharacterized protein</fullName>
    </submittedName>
</protein>
<gene>
    <name evidence="1" type="ORF">OXD698_LOCUS46116</name>
</gene>
<dbReference type="Proteomes" id="UP000663844">
    <property type="component" value="Unassembled WGS sequence"/>
</dbReference>
<name>A0A820I4H9_9BILA</name>
<comment type="caution">
    <text evidence="1">The sequence shown here is derived from an EMBL/GenBank/DDBJ whole genome shotgun (WGS) entry which is preliminary data.</text>
</comment>
<feature type="non-terminal residue" evidence="1">
    <location>
        <position position="102"/>
    </location>
</feature>
<accession>A0A820I4H9</accession>
<dbReference type="EMBL" id="CAJOAZ010016128">
    <property type="protein sequence ID" value="CAF4301411.1"/>
    <property type="molecule type" value="Genomic_DNA"/>
</dbReference>
<reference evidence="1" key="1">
    <citation type="submission" date="2021-02" db="EMBL/GenBank/DDBJ databases">
        <authorList>
            <person name="Nowell W R."/>
        </authorList>
    </citation>
    <scope>NUCLEOTIDE SEQUENCE</scope>
</reference>
<proteinExistence type="predicted"/>
<evidence type="ECO:0000313" key="1">
    <source>
        <dbReference type="EMBL" id="CAF4301411.1"/>
    </source>
</evidence>
<dbReference type="AlphaFoldDB" id="A0A820I4H9"/>
<evidence type="ECO:0000313" key="2">
    <source>
        <dbReference type="Proteomes" id="UP000663844"/>
    </source>
</evidence>
<sequence>MPLYHIDLNNIQRKATFDYYQNLVIPTIQCRDNLTMFTLDIDDDLCSCIRILDQIKLENVTSLKIKNLNKDNAIYLLSLLPSLIQLLFLRIQSKVDLDLNQF</sequence>